<evidence type="ECO:0000256" key="1">
    <source>
        <dbReference type="SAM" id="MobiDB-lite"/>
    </source>
</evidence>
<dbReference type="SMART" id="SM00450">
    <property type="entry name" value="RHOD"/>
    <property type="match status" value="1"/>
</dbReference>
<dbReference type="InterPro" id="IPR001763">
    <property type="entry name" value="Rhodanese-like_dom"/>
</dbReference>
<dbReference type="Pfam" id="PF11127">
    <property type="entry name" value="YgaP-like_TM"/>
    <property type="match status" value="1"/>
</dbReference>
<evidence type="ECO:0000313" key="3">
    <source>
        <dbReference type="EMBL" id="GAA2025450.1"/>
    </source>
</evidence>
<gene>
    <name evidence="3" type="ORF">GCM10009740_13880</name>
</gene>
<dbReference type="Pfam" id="PF00581">
    <property type="entry name" value="Rhodanese"/>
    <property type="match status" value="1"/>
</dbReference>
<dbReference type="Gene3D" id="3.40.250.10">
    <property type="entry name" value="Rhodanese-like domain"/>
    <property type="match status" value="1"/>
</dbReference>
<dbReference type="PANTHER" id="PTHR44086:SF13">
    <property type="entry name" value="THIOSULFATE SULFURTRANSFERASE PSPE"/>
    <property type="match status" value="1"/>
</dbReference>
<protein>
    <submittedName>
        <fullName evidence="3">Rhodanese-like domain-containing protein</fullName>
    </submittedName>
</protein>
<sequence length="208" mass="21795">MSNNPSVHPDPTTTGTTPRRPAALDPQALQEWMAADDRPRLLDVRTSAEFTTAHIPGSYNVPLPLLRDHRDELRTHLDEDVVLVCRSGARAAQAEALLGSTGLANLHVLTGGVAAWEVAGGPLNRGAQTWELERQVRLVAGGIVLTGVLASTKVPALKWVSAAIGAGLAGAAVTNSCAMGKALSMLPYNRRTGPSLNSVLRELGGTAT</sequence>
<dbReference type="PANTHER" id="PTHR44086">
    <property type="entry name" value="THIOSULFATE SULFURTRANSFERASE RDL2, MITOCHONDRIAL-RELATED"/>
    <property type="match status" value="1"/>
</dbReference>
<dbReference type="RefSeq" id="WP_343989366.1">
    <property type="nucleotide sequence ID" value="NZ_BAAANB010000003.1"/>
</dbReference>
<accession>A0ABN2U0A2</accession>
<keyword evidence="4" id="KW-1185">Reference proteome</keyword>
<dbReference type="EMBL" id="BAAANB010000003">
    <property type="protein sequence ID" value="GAA2025450.1"/>
    <property type="molecule type" value="Genomic_DNA"/>
</dbReference>
<evidence type="ECO:0000313" key="4">
    <source>
        <dbReference type="Proteomes" id="UP001501285"/>
    </source>
</evidence>
<reference evidence="3 4" key="1">
    <citation type="journal article" date="2019" name="Int. J. Syst. Evol. Microbiol.">
        <title>The Global Catalogue of Microorganisms (GCM) 10K type strain sequencing project: providing services to taxonomists for standard genome sequencing and annotation.</title>
        <authorList>
            <consortium name="The Broad Institute Genomics Platform"/>
            <consortium name="The Broad Institute Genome Sequencing Center for Infectious Disease"/>
            <person name="Wu L."/>
            <person name="Ma J."/>
        </authorList>
    </citation>
    <scope>NUCLEOTIDE SEQUENCE [LARGE SCALE GENOMIC DNA]</scope>
    <source>
        <strain evidence="3 4">JCM 14283</strain>
    </source>
</reference>
<organism evidence="3 4">
    <name type="scientific">Terrabacter terrae</name>
    <dbReference type="NCBI Taxonomy" id="318434"/>
    <lineage>
        <taxon>Bacteria</taxon>
        <taxon>Bacillati</taxon>
        <taxon>Actinomycetota</taxon>
        <taxon>Actinomycetes</taxon>
        <taxon>Micrococcales</taxon>
        <taxon>Intrasporangiaceae</taxon>
        <taxon>Terrabacter</taxon>
    </lineage>
</organism>
<feature type="region of interest" description="Disordered" evidence="1">
    <location>
        <begin position="1"/>
        <end position="22"/>
    </location>
</feature>
<evidence type="ECO:0000259" key="2">
    <source>
        <dbReference type="PROSITE" id="PS50206"/>
    </source>
</evidence>
<dbReference type="InterPro" id="IPR036873">
    <property type="entry name" value="Rhodanese-like_dom_sf"/>
</dbReference>
<feature type="compositionally biased region" description="Low complexity" evidence="1">
    <location>
        <begin position="9"/>
        <end position="21"/>
    </location>
</feature>
<feature type="domain" description="Rhodanese" evidence="2">
    <location>
        <begin position="35"/>
        <end position="125"/>
    </location>
</feature>
<dbReference type="InterPro" id="IPR021309">
    <property type="entry name" value="YgaP-like_TM"/>
</dbReference>
<dbReference type="SUPFAM" id="SSF52821">
    <property type="entry name" value="Rhodanese/Cell cycle control phosphatase"/>
    <property type="match status" value="1"/>
</dbReference>
<dbReference type="PROSITE" id="PS50206">
    <property type="entry name" value="RHODANESE_3"/>
    <property type="match status" value="1"/>
</dbReference>
<dbReference type="Gene3D" id="6.10.140.1340">
    <property type="match status" value="1"/>
</dbReference>
<name>A0ABN2U0A2_9MICO</name>
<comment type="caution">
    <text evidence="3">The sequence shown here is derived from an EMBL/GenBank/DDBJ whole genome shotgun (WGS) entry which is preliminary data.</text>
</comment>
<dbReference type="CDD" id="cd00158">
    <property type="entry name" value="RHOD"/>
    <property type="match status" value="1"/>
</dbReference>
<dbReference type="Proteomes" id="UP001501285">
    <property type="component" value="Unassembled WGS sequence"/>
</dbReference>
<proteinExistence type="predicted"/>